<organism evidence="1">
    <name type="scientific">uncultured Desulfobacterium sp</name>
    <dbReference type="NCBI Taxonomy" id="201089"/>
    <lineage>
        <taxon>Bacteria</taxon>
        <taxon>Pseudomonadati</taxon>
        <taxon>Thermodesulfobacteriota</taxon>
        <taxon>Desulfobacteria</taxon>
        <taxon>Desulfobacterales</taxon>
        <taxon>Desulfobacteriaceae</taxon>
        <taxon>Desulfobacterium</taxon>
        <taxon>environmental samples</taxon>
    </lineage>
</organism>
<name>E1YCW8_9BACT</name>
<reference evidence="1" key="1">
    <citation type="journal article" date="2011" name="Environ. Microbiol.">
        <title>Genomic insights into the metabolic potential of the polycyclic aromatic hydrocarbon degrading sulfate-reducing Deltaproteobacterium N47.</title>
        <authorList>
            <person name="Bergmann F."/>
            <person name="Selesi D."/>
            <person name="Weinmaier T."/>
            <person name="Tischler P."/>
            <person name="Rattei T."/>
            <person name="Meckenstock R.U."/>
        </authorList>
    </citation>
    <scope>NUCLEOTIDE SEQUENCE</scope>
</reference>
<proteinExistence type="predicted"/>
<gene>
    <name evidence="1" type="ORF">N47_G37360</name>
</gene>
<dbReference type="EMBL" id="FR695868">
    <property type="protein sequence ID" value="CBX28412.1"/>
    <property type="molecule type" value="Genomic_DNA"/>
</dbReference>
<protein>
    <submittedName>
        <fullName evidence="1">Uncharacterized protein</fullName>
    </submittedName>
</protein>
<evidence type="ECO:0000313" key="1">
    <source>
        <dbReference type="EMBL" id="CBX28412.1"/>
    </source>
</evidence>
<sequence length="44" mass="4849">MNGKINRLIYNAGIVGLVTHHSTNEPALFGKFKWLLKGGHTISN</sequence>
<accession>E1YCW8</accession>
<dbReference type="AlphaFoldDB" id="E1YCW8"/>